<name>A0A095S9J4_9GAMM</name>
<dbReference type="RefSeq" id="WP_035235514.1">
    <property type="nucleotide sequence ID" value="NZ_ARXV01000027.1"/>
</dbReference>
<keyword evidence="2" id="KW-1185">Reference proteome</keyword>
<organism evidence="1 2">
    <name type="scientific">Alcanivorax nanhaiticus</name>
    <dbReference type="NCBI Taxonomy" id="1177154"/>
    <lineage>
        <taxon>Bacteria</taxon>
        <taxon>Pseudomonadati</taxon>
        <taxon>Pseudomonadota</taxon>
        <taxon>Gammaproteobacteria</taxon>
        <taxon>Oceanospirillales</taxon>
        <taxon>Alcanivoracaceae</taxon>
        <taxon>Alcanivorax</taxon>
    </lineage>
</organism>
<accession>A0A095S9J4</accession>
<sequence>MMKWRLILSSAALAVVLCMWYYTFVWQKSQPPEGGVRVVQQQSSDGVDWYISLYDSGRTHWQASGSNFNLQVDKLGNDGFAVDLEYRTGETRRHIQQQLRLEPGLSLIAAFGEDQYSDTPHRVLLDRIVSEQ</sequence>
<reference evidence="1 2" key="1">
    <citation type="submission" date="2012-09" db="EMBL/GenBank/DDBJ databases">
        <title>Genome Sequence of alkane-degrading Bacterium Alcanivorax sp. 19-m-6.</title>
        <authorList>
            <person name="Lai Q."/>
            <person name="Shao Z."/>
        </authorList>
    </citation>
    <scope>NUCLEOTIDE SEQUENCE [LARGE SCALE GENOMIC DNA]</scope>
    <source>
        <strain evidence="1 2">19-m-6</strain>
    </source>
</reference>
<evidence type="ECO:0000313" key="2">
    <source>
        <dbReference type="Proteomes" id="UP000029444"/>
    </source>
</evidence>
<proteinExistence type="predicted"/>
<dbReference type="Proteomes" id="UP000029444">
    <property type="component" value="Unassembled WGS sequence"/>
</dbReference>
<protein>
    <submittedName>
        <fullName evidence="1">Uncharacterized protein</fullName>
    </submittedName>
</protein>
<dbReference type="PATRIC" id="fig|1177154.3.peg.3759"/>
<dbReference type="AlphaFoldDB" id="A0A095S9J4"/>
<comment type="caution">
    <text evidence="1">The sequence shown here is derived from an EMBL/GenBank/DDBJ whole genome shotgun (WGS) entry which is preliminary data.</text>
</comment>
<dbReference type="OrthoDB" id="6079050at2"/>
<evidence type="ECO:0000313" key="1">
    <source>
        <dbReference type="EMBL" id="KGD61157.1"/>
    </source>
</evidence>
<dbReference type="EMBL" id="ARXV01000027">
    <property type="protein sequence ID" value="KGD61157.1"/>
    <property type="molecule type" value="Genomic_DNA"/>
</dbReference>
<gene>
    <name evidence="1" type="ORF">Y5S_03761</name>
</gene>